<comment type="caution">
    <text evidence="1">The sequence shown here is derived from an EMBL/GenBank/DDBJ whole genome shotgun (WGS) entry which is preliminary data.</text>
</comment>
<accession>A0ACB7ZQ28</accession>
<proteinExistence type="predicted"/>
<protein>
    <submittedName>
        <fullName evidence="1">Uncharacterized protein</fullName>
    </submittedName>
</protein>
<keyword evidence="2" id="KW-1185">Reference proteome</keyword>
<organism evidence="1 2">
    <name type="scientific">Hygrophoropsis aurantiaca</name>
    <dbReference type="NCBI Taxonomy" id="72124"/>
    <lineage>
        <taxon>Eukaryota</taxon>
        <taxon>Fungi</taxon>
        <taxon>Dikarya</taxon>
        <taxon>Basidiomycota</taxon>
        <taxon>Agaricomycotina</taxon>
        <taxon>Agaricomycetes</taxon>
        <taxon>Agaricomycetidae</taxon>
        <taxon>Boletales</taxon>
        <taxon>Coniophorineae</taxon>
        <taxon>Hygrophoropsidaceae</taxon>
        <taxon>Hygrophoropsis</taxon>
    </lineage>
</organism>
<dbReference type="Proteomes" id="UP000790377">
    <property type="component" value="Unassembled WGS sequence"/>
</dbReference>
<name>A0ACB7ZQ28_9AGAM</name>
<reference evidence="1" key="1">
    <citation type="journal article" date="2021" name="New Phytol.">
        <title>Evolutionary innovations through gain and loss of genes in the ectomycorrhizal Boletales.</title>
        <authorList>
            <person name="Wu G."/>
            <person name="Miyauchi S."/>
            <person name="Morin E."/>
            <person name="Kuo A."/>
            <person name="Drula E."/>
            <person name="Varga T."/>
            <person name="Kohler A."/>
            <person name="Feng B."/>
            <person name="Cao Y."/>
            <person name="Lipzen A."/>
            <person name="Daum C."/>
            <person name="Hundley H."/>
            <person name="Pangilinan J."/>
            <person name="Johnson J."/>
            <person name="Barry K."/>
            <person name="LaButti K."/>
            <person name="Ng V."/>
            <person name="Ahrendt S."/>
            <person name="Min B."/>
            <person name="Choi I.G."/>
            <person name="Park H."/>
            <person name="Plett J.M."/>
            <person name="Magnuson J."/>
            <person name="Spatafora J.W."/>
            <person name="Nagy L.G."/>
            <person name="Henrissat B."/>
            <person name="Grigoriev I.V."/>
            <person name="Yang Z.L."/>
            <person name="Xu J."/>
            <person name="Martin F.M."/>
        </authorList>
    </citation>
    <scope>NUCLEOTIDE SEQUENCE</scope>
    <source>
        <strain evidence="1">ATCC 28755</strain>
    </source>
</reference>
<gene>
    <name evidence="1" type="ORF">BJ138DRAFT_1195241</name>
</gene>
<dbReference type="EMBL" id="MU269081">
    <property type="protein sequence ID" value="KAH7903276.1"/>
    <property type="molecule type" value="Genomic_DNA"/>
</dbReference>
<evidence type="ECO:0000313" key="2">
    <source>
        <dbReference type="Proteomes" id="UP000790377"/>
    </source>
</evidence>
<evidence type="ECO:0000313" key="1">
    <source>
        <dbReference type="EMBL" id="KAH7903276.1"/>
    </source>
</evidence>
<sequence>MEWEELCTFLEAFVPRDRVVQGHITTHRSLLICFAQAFVGRLRWNGLPEQKAGRNAERRSFRDWGQTLQIFHAKCCEASTNGKLPTQRWKRRRRRAVPVASSSAPPILVVPDPRKNCNKSRESQPIVPSPAPDNAETRPPPTQAASPHNKLTVDHADARRQIANYFTSLHATQTPTHKYHSGPKNIEMDPPLSAQCRSWNPCTRPQHQSQSKVVNVAAGHLNQRLSASSNKWTDKIDWLDYIQCFMSSPTIITGGTSLWDCSMDLGVTEGVVRFRGPKVLVMRDKLPTSSNPDLALVKHQTPIEKSMPTYGGSYESDCITRP</sequence>